<feature type="region of interest" description="Disordered" evidence="1">
    <location>
        <begin position="70"/>
        <end position="104"/>
    </location>
</feature>
<dbReference type="EnsemblPlants" id="OGLUM02G33570.4">
    <property type="protein sequence ID" value="OGLUM02G33570.4"/>
    <property type="gene ID" value="OGLUM02G33570"/>
</dbReference>
<name>A0A0D9YYE3_9ORYZ</name>
<evidence type="ECO:0000313" key="3">
    <source>
        <dbReference type="Proteomes" id="UP000026961"/>
    </source>
</evidence>
<sequence length="169" mass="18363">MKPQALVVQNAGARMPMSLATLCAKLITPSGITQLTGGVPGSLLSRARRAPNAAGPCVRKDVQTVGMSCVTSSLSDSDGGGRPSGMVSNRKSSRPASAPVPRERRRRRWLYSELTKVTWNPLEWSTLARCRRGVTWPCAGYGMSTACRREFEPMASDTIDTKVEYVIYV</sequence>
<evidence type="ECO:0000313" key="2">
    <source>
        <dbReference type="EnsemblPlants" id="OGLUM02G33570.4"/>
    </source>
</evidence>
<reference evidence="2" key="2">
    <citation type="submission" date="2018-05" db="EMBL/GenBank/DDBJ databases">
        <title>OgluRS3 (Oryza glumaepatula Reference Sequence Version 3).</title>
        <authorList>
            <person name="Zhang J."/>
            <person name="Kudrna D."/>
            <person name="Lee S."/>
            <person name="Talag J."/>
            <person name="Welchert J."/>
            <person name="Wing R.A."/>
        </authorList>
    </citation>
    <scope>NUCLEOTIDE SEQUENCE [LARGE SCALE GENOMIC DNA]</scope>
</reference>
<proteinExistence type="predicted"/>
<accession>A0A0D9YYE3</accession>
<reference evidence="2" key="1">
    <citation type="submission" date="2015-04" db="UniProtKB">
        <authorList>
            <consortium name="EnsemblPlants"/>
        </authorList>
    </citation>
    <scope>IDENTIFICATION</scope>
</reference>
<dbReference type="AlphaFoldDB" id="A0A0D9YYE3"/>
<dbReference type="HOGENOM" id="CLU_1580975_0_0_1"/>
<protein>
    <submittedName>
        <fullName evidence="2">Uncharacterized protein</fullName>
    </submittedName>
</protein>
<dbReference type="Gramene" id="OGLUM02G33570.4">
    <property type="protein sequence ID" value="OGLUM02G33570.4"/>
    <property type="gene ID" value="OGLUM02G33570"/>
</dbReference>
<organism evidence="2">
    <name type="scientific">Oryza glumipatula</name>
    <dbReference type="NCBI Taxonomy" id="40148"/>
    <lineage>
        <taxon>Eukaryota</taxon>
        <taxon>Viridiplantae</taxon>
        <taxon>Streptophyta</taxon>
        <taxon>Embryophyta</taxon>
        <taxon>Tracheophyta</taxon>
        <taxon>Spermatophyta</taxon>
        <taxon>Magnoliopsida</taxon>
        <taxon>Liliopsida</taxon>
        <taxon>Poales</taxon>
        <taxon>Poaceae</taxon>
        <taxon>BOP clade</taxon>
        <taxon>Oryzoideae</taxon>
        <taxon>Oryzeae</taxon>
        <taxon>Oryzinae</taxon>
        <taxon>Oryza</taxon>
    </lineage>
</organism>
<evidence type="ECO:0000256" key="1">
    <source>
        <dbReference type="SAM" id="MobiDB-lite"/>
    </source>
</evidence>
<keyword evidence="3" id="KW-1185">Reference proteome</keyword>
<dbReference type="Proteomes" id="UP000026961">
    <property type="component" value="Chromosome 2"/>
</dbReference>